<dbReference type="Proteomes" id="UP000230407">
    <property type="component" value="Unassembled WGS sequence"/>
</dbReference>
<keyword evidence="5" id="KW-1185">Reference proteome</keyword>
<dbReference type="Pfam" id="PF00561">
    <property type="entry name" value="Abhydrolase_1"/>
    <property type="match status" value="1"/>
</dbReference>
<dbReference type="InterPro" id="IPR000073">
    <property type="entry name" value="AB_hydrolase_1"/>
</dbReference>
<comment type="similarity">
    <text evidence="1">Belongs to the short-chain dehydrogenases/reductases (SDR) family.</text>
</comment>
<dbReference type="GO" id="GO:0016491">
    <property type="term" value="F:oxidoreductase activity"/>
    <property type="evidence" value="ECO:0007669"/>
    <property type="project" value="UniProtKB-KW"/>
</dbReference>
<dbReference type="PANTHER" id="PTHR43391">
    <property type="entry name" value="RETINOL DEHYDROGENASE-RELATED"/>
    <property type="match status" value="1"/>
</dbReference>
<dbReference type="Gene3D" id="3.40.50.1820">
    <property type="entry name" value="alpha/beta hydrolase"/>
    <property type="match status" value="1"/>
</dbReference>
<dbReference type="Pfam" id="PF00106">
    <property type="entry name" value="adh_short"/>
    <property type="match status" value="1"/>
</dbReference>
<evidence type="ECO:0000313" key="4">
    <source>
        <dbReference type="EMBL" id="PJE96523.1"/>
    </source>
</evidence>
<evidence type="ECO:0000259" key="3">
    <source>
        <dbReference type="Pfam" id="PF00561"/>
    </source>
</evidence>
<dbReference type="InterPro" id="IPR002347">
    <property type="entry name" value="SDR_fam"/>
</dbReference>
<dbReference type="RefSeq" id="WP_100203015.1">
    <property type="nucleotide sequence ID" value="NZ_PGGW01000058.1"/>
</dbReference>
<name>A0A2M8LX38_9ACTN</name>
<dbReference type="PRINTS" id="PR00081">
    <property type="entry name" value="GDHRDH"/>
</dbReference>
<dbReference type="InterPro" id="IPR029058">
    <property type="entry name" value="AB_hydrolase_fold"/>
</dbReference>
<keyword evidence="2" id="KW-0560">Oxidoreductase</keyword>
<evidence type="ECO:0000256" key="2">
    <source>
        <dbReference type="ARBA" id="ARBA00023002"/>
    </source>
</evidence>
<gene>
    <name evidence="4" type="ORF">CUT44_18745</name>
</gene>
<evidence type="ECO:0000256" key="1">
    <source>
        <dbReference type="ARBA" id="ARBA00006484"/>
    </source>
</evidence>
<proteinExistence type="inferred from homology"/>
<dbReference type="CDD" id="cd05233">
    <property type="entry name" value="SDR_c"/>
    <property type="match status" value="1"/>
</dbReference>
<feature type="domain" description="AB hydrolase-1" evidence="3">
    <location>
        <begin position="45"/>
        <end position="300"/>
    </location>
</feature>
<dbReference type="NCBIfam" id="NF004514">
    <property type="entry name" value="PRK05855.1"/>
    <property type="match status" value="1"/>
</dbReference>
<protein>
    <submittedName>
        <fullName evidence="4">Short chain dehydrogenase</fullName>
    </submittedName>
</protein>
<dbReference type="PANTHER" id="PTHR43391:SF12">
    <property type="entry name" value="OXIDOREDUCTASE EPHD-RELATED"/>
    <property type="match status" value="1"/>
</dbReference>
<sequence length="631" mass="67889">MTADTPAGTAAAPAGVRERWVDGDGARLRVAELGTPSAPDGGRRPTVLLLHGYPDTKELWLPVAERLADRCHVVLYDMRGCGRSTAPEPLRGGFTLERLTGDFLAVADAVSPDAPVHLVGHDWGSIQGWEFATVERTRGRIASFTSISGPSLDHLGHWFARRLTRPGPRRALQALGQGARLSHVWAMQVPVLPEVASGVLWPALARRRAARAADGYGARRAYGDGYPTGSLPADAAHGVWLYRDNLPDRLRRPREDAYARVPVQVITLTEDPFLSPAVHDGLERWAPRLVHRALRAGHWAPRTRPDQLADWIGAFAGSGADRAPGGRADTRADSRAGVPALAPVRHRARDPYAEHFGGRLVLVTGAARGIGRSTALAFARAGARVVAVDIDAEDVARTAEHARLTGAPRAWAEVADVSDGQAMEELAERVARNCGVVDILVNNAGIAAAGPFLEHSADDWAAVLGSNLWGTIHGCRLFGRQMAERGQGGHIVNVVSCAAYEPTRALPAYCTSKAGALMLSEVLRAELAGEGIGVSAVCPGVVSTSILDDARFRGLDAEERERRRKRAYQVYRIRRYSPEKVADAVLRSVVRNRAVVPVSLEARGGLWLSRLAPPLLRAFARINVRASAARS</sequence>
<dbReference type="EMBL" id="PGGW01000058">
    <property type="protein sequence ID" value="PJE96523.1"/>
    <property type="molecule type" value="Genomic_DNA"/>
</dbReference>
<dbReference type="InterPro" id="IPR036291">
    <property type="entry name" value="NAD(P)-bd_dom_sf"/>
</dbReference>
<dbReference type="InterPro" id="IPR020904">
    <property type="entry name" value="Sc_DH/Rdtase_CS"/>
</dbReference>
<dbReference type="SUPFAM" id="SSF51735">
    <property type="entry name" value="NAD(P)-binding Rossmann-fold domains"/>
    <property type="match status" value="1"/>
</dbReference>
<comment type="caution">
    <text evidence="4">The sequence shown here is derived from an EMBL/GenBank/DDBJ whole genome shotgun (WGS) entry which is preliminary data.</text>
</comment>
<evidence type="ECO:0000313" key="5">
    <source>
        <dbReference type="Proteomes" id="UP000230407"/>
    </source>
</evidence>
<dbReference type="PRINTS" id="PR00080">
    <property type="entry name" value="SDRFAMILY"/>
</dbReference>
<organism evidence="4 5">
    <name type="scientific">Streptomyces carminius</name>
    <dbReference type="NCBI Taxonomy" id="2665496"/>
    <lineage>
        <taxon>Bacteria</taxon>
        <taxon>Bacillati</taxon>
        <taxon>Actinomycetota</taxon>
        <taxon>Actinomycetes</taxon>
        <taxon>Kitasatosporales</taxon>
        <taxon>Streptomycetaceae</taxon>
        <taxon>Streptomyces</taxon>
    </lineage>
</organism>
<dbReference type="Gene3D" id="3.40.50.720">
    <property type="entry name" value="NAD(P)-binding Rossmann-like Domain"/>
    <property type="match status" value="1"/>
</dbReference>
<dbReference type="AlphaFoldDB" id="A0A2M8LX38"/>
<reference evidence="4 5" key="1">
    <citation type="submission" date="2017-11" db="EMBL/GenBank/DDBJ databases">
        <title>Streptomyces carmine sp. nov., a novel actinomycete isolated from Sophora alopecuroides in Xinjiang, China.</title>
        <authorList>
            <person name="Wang Y."/>
            <person name="Luo X."/>
            <person name="Wan C."/>
            <person name="Zhang L."/>
        </authorList>
    </citation>
    <scope>NUCLEOTIDE SEQUENCE [LARGE SCALE GENOMIC DNA]</scope>
    <source>
        <strain evidence="4 5">TRM SA0054</strain>
    </source>
</reference>
<dbReference type="SUPFAM" id="SSF53474">
    <property type="entry name" value="alpha/beta-Hydrolases"/>
    <property type="match status" value="1"/>
</dbReference>
<accession>A0A2M8LX38</accession>
<dbReference type="FunFam" id="3.40.50.720:FF:000084">
    <property type="entry name" value="Short-chain dehydrogenase reductase"/>
    <property type="match status" value="1"/>
</dbReference>
<dbReference type="PROSITE" id="PS00061">
    <property type="entry name" value="ADH_SHORT"/>
    <property type="match status" value="1"/>
</dbReference>